<evidence type="ECO:0000259" key="3">
    <source>
        <dbReference type="PROSITE" id="PS50878"/>
    </source>
</evidence>
<dbReference type="Proteomes" id="UP000555367">
    <property type="component" value="Unassembled WGS sequence"/>
</dbReference>
<feature type="non-terminal residue" evidence="4">
    <location>
        <position position="1"/>
    </location>
</feature>
<comment type="caution">
    <text evidence="4">The sequence shown here is derived from an EMBL/GenBank/DDBJ whole genome shotgun (WGS) entry which is preliminary data.</text>
</comment>
<sequence length="98" mass="11334">LWKSFELPKGIKLLQYVDDLLVARETEEETRKGTIKLLNFLGENGLKISKSKLQFVESEVQCLGHWISKQKKKLDPERVPGILNMGPPKSKREIKQFL</sequence>
<dbReference type="OrthoDB" id="9950135at2759"/>
<dbReference type="InterPro" id="IPR043128">
    <property type="entry name" value="Rev_trsase/Diguanyl_cyclase"/>
</dbReference>
<dbReference type="InterPro" id="IPR043502">
    <property type="entry name" value="DNA/RNA_pol_sf"/>
</dbReference>
<comment type="similarity">
    <text evidence="1">Belongs to the beta type-B retroviral polymerase family. HERV class-II K(HML-2) pol subfamily.</text>
</comment>
<dbReference type="Gene3D" id="3.30.70.270">
    <property type="match status" value="1"/>
</dbReference>
<name>A0A7L3CNW3_PELUR</name>
<protein>
    <recommendedName>
        <fullName evidence="2">ribonuclease H</fullName>
        <ecNumber evidence="2">3.1.26.4</ecNumber>
    </recommendedName>
</protein>
<keyword evidence="5" id="KW-1185">Reference proteome</keyword>
<dbReference type="InterPro" id="IPR051320">
    <property type="entry name" value="Viral_Replic_Matur_Polypro"/>
</dbReference>
<dbReference type="GO" id="GO:0004523">
    <property type="term" value="F:RNA-DNA hybrid ribonuclease activity"/>
    <property type="evidence" value="ECO:0007669"/>
    <property type="project" value="UniProtKB-EC"/>
</dbReference>
<accession>A0A7L3CNW3</accession>
<reference evidence="4 5" key="1">
    <citation type="submission" date="2019-09" db="EMBL/GenBank/DDBJ databases">
        <title>Bird 10,000 Genomes (B10K) Project - Family phase.</title>
        <authorList>
            <person name="Zhang G."/>
        </authorList>
    </citation>
    <scope>NUCLEOTIDE SEQUENCE [LARGE SCALE GENOMIC DNA]</scope>
    <source>
        <strain evidence="4">B10K-DU-012-45</strain>
    </source>
</reference>
<evidence type="ECO:0000256" key="2">
    <source>
        <dbReference type="ARBA" id="ARBA00012180"/>
    </source>
</evidence>
<evidence type="ECO:0000256" key="1">
    <source>
        <dbReference type="ARBA" id="ARBA00010879"/>
    </source>
</evidence>
<feature type="domain" description="Reverse transcriptase" evidence="3">
    <location>
        <begin position="1"/>
        <end position="67"/>
    </location>
</feature>
<dbReference type="AlphaFoldDB" id="A0A7L3CNW3"/>
<dbReference type="EC" id="3.1.26.4" evidence="2"/>
<dbReference type="PROSITE" id="PS50878">
    <property type="entry name" value="RT_POL"/>
    <property type="match status" value="1"/>
</dbReference>
<dbReference type="Pfam" id="PF00078">
    <property type="entry name" value="RVT_1"/>
    <property type="match status" value="1"/>
</dbReference>
<evidence type="ECO:0000313" key="4">
    <source>
        <dbReference type="EMBL" id="NXT45240.1"/>
    </source>
</evidence>
<gene>
    <name evidence="4" type="primary">Pol_0</name>
    <name evidence="4" type="ORF">PELURI_R16461</name>
</gene>
<organism evidence="4 5">
    <name type="scientific">Pelecanoides urinatrix</name>
    <name type="common">Common diving petrel</name>
    <name type="synonym">Procellaria urinatrix</name>
    <dbReference type="NCBI Taxonomy" id="37079"/>
    <lineage>
        <taxon>Eukaryota</taxon>
        <taxon>Metazoa</taxon>
        <taxon>Chordata</taxon>
        <taxon>Craniata</taxon>
        <taxon>Vertebrata</taxon>
        <taxon>Euteleostomi</taxon>
        <taxon>Archelosauria</taxon>
        <taxon>Archosauria</taxon>
        <taxon>Dinosauria</taxon>
        <taxon>Saurischia</taxon>
        <taxon>Theropoda</taxon>
        <taxon>Coelurosauria</taxon>
        <taxon>Aves</taxon>
        <taxon>Neognathae</taxon>
        <taxon>Neoaves</taxon>
        <taxon>Aequornithes</taxon>
        <taxon>Procellariiformes</taxon>
        <taxon>Procellariidae</taxon>
        <taxon>Pelecanoides</taxon>
    </lineage>
</organism>
<proteinExistence type="inferred from homology"/>
<dbReference type="EMBL" id="VZTQ01021886">
    <property type="protein sequence ID" value="NXT45240.1"/>
    <property type="molecule type" value="Genomic_DNA"/>
</dbReference>
<dbReference type="InterPro" id="IPR000477">
    <property type="entry name" value="RT_dom"/>
</dbReference>
<evidence type="ECO:0000313" key="5">
    <source>
        <dbReference type="Proteomes" id="UP000555367"/>
    </source>
</evidence>
<dbReference type="SUPFAM" id="SSF56672">
    <property type="entry name" value="DNA/RNA polymerases"/>
    <property type="match status" value="1"/>
</dbReference>
<dbReference type="PANTHER" id="PTHR33064">
    <property type="entry name" value="POL PROTEIN"/>
    <property type="match status" value="1"/>
</dbReference>
<feature type="non-terminal residue" evidence="4">
    <location>
        <position position="98"/>
    </location>
</feature>
<dbReference type="PANTHER" id="PTHR33064:SF37">
    <property type="entry name" value="RIBONUCLEASE H"/>
    <property type="match status" value="1"/>
</dbReference>